<sequence length="47" mass="5677">MSLKIKNNVYWVGKTDWEIRKFHGNEYSTHRGSTYNSYLIKEEKIVI</sequence>
<dbReference type="Gene3D" id="3.60.15.10">
    <property type="entry name" value="Ribonuclease Z/Hydroxyacylglutathione hydrolase-like"/>
    <property type="match status" value="1"/>
</dbReference>
<dbReference type="PANTHER" id="PTHR43717:SF1">
    <property type="entry name" value="ANAEROBIC NITRIC OXIDE REDUCTASE FLAVORUBREDOXIN"/>
    <property type="match status" value="1"/>
</dbReference>
<evidence type="ECO:0008006" key="2">
    <source>
        <dbReference type="Google" id="ProtNLM"/>
    </source>
</evidence>
<accession>X1A8U7</accession>
<protein>
    <recommendedName>
        <fullName evidence="2">Anaerobic nitric oxide reductase flavorubredoxin</fullName>
    </recommendedName>
</protein>
<gene>
    <name evidence="1" type="ORF">S01H4_15056</name>
</gene>
<dbReference type="SUPFAM" id="SSF56281">
    <property type="entry name" value="Metallo-hydrolase/oxidoreductase"/>
    <property type="match status" value="1"/>
</dbReference>
<proteinExistence type="predicted"/>
<dbReference type="InterPro" id="IPR036866">
    <property type="entry name" value="RibonucZ/Hydroxyglut_hydro"/>
</dbReference>
<name>X1A8U7_9ZZZZ</name>
<comment type="caution">
    <text evidence="1">The sequence shown here is derived from an EMBL/GenBank/DDBJ whole genome shotgun (WGS) entry which is preliminary data.</text>
</comment>
<dbReference type="PANTHER" id="PTHR43717">
    <property type="entry name" value="ANAEROBIC NITRIC OXIDE REDUCTASE FLAVORUBREDOXIN"/>
    <property type="match status" value="1"/>
</dbReference>
<reference evidence="1" key="1">
    <citation type="journal article" date="2014" name="Front. Microbiol.">
        <title>High frequency of phylogenetically diverse reductive dehalogenase-homologous genes in deep subseafloor sedimentary metagenomes.</title>
        <authorList>
            <person name="Kawai M."/>
            <person name="Futagami T."/>
            <person name="Toyoda A."/>
            <person name="Takaki Y."/>
            <person name="Nishi S."/>
            <person name="Hori S."/>
            <person name="Arai W."/>
            <person name="Tsubouchi T."/>
            <person name="Morono Y."/>
            <person name="Uchiyama I."/>
            <person name="Ito T."/>
            <person name="Fujiyama A."/>
            <person name="Inagaki F."/>
            <person name="Takami H."/>
        </authorList>
    </citation>
    <scope>NUCLEOTIDE SEQUENCE</scope>
    <source>
        <strain evidence="1">Expedition CK06-06</strain>
    </source>
</reference>
<dbReference type="EMBL" id="BART01006599">
    <property type="protein sequence ID" value="GAG66482.1"/>
    <property type="molecule type" value="Genomic_DNA"/>
</dbReference>
<dbReference type="AlphaFoldDB" id="X1A8U7"/>
<organism evidence="1">
    <name type="scientific">marine sediment metagenome</name>
    <dbReference type="NCBI Taxonomy" id="412755"/>
    <lineage>
        <taxon>unclassified sequences</taxon>
        <taxon>metagenomes</taxon>
        <taxon>ecological metagenomes</taxon>
    </lineage>
</organism>
<evidence type="ECO:0000313" key="1">
    <source>
        <dbReference type="EMBL" id="GAG66482.1"/>
    </source>
</evidence>